<gene>
    <name evidence="2" type="ORF">K435DRAFT_564929</name>
</gene>
<feature type="region of interest" description="Disordered" evidence="1">
    <location>
        <begin position="40"/>
        <end position="90"/>
    </location>
</feature>
<evidence type="ECO:0000256" key="1">
    <source>
        <dbReference type="SAM" id="MobiDB-lite"/>
    </source>
</evidence>
<feature type="compositionally biased region" description="Acidic residues" evidence="1">
    <location>
        <begin position="68"/>
        <end position="80"/>
    </location>
</feature>
<dbReference type="SUPFAM" id="SSF53098">
    <property type="entry name" value="Ribonuclease H-like"/>
    <property type="match status" value="1"/>
</dbReference>
<proteinExistence type="predicted"/>
<protein>
    <submittedName>
        <fullName evidence="2">Uncharacterized protein</fullName>
    </submittedName>
</protein>
<accession>A0A4V6T4X0</accession>
<name>A0A4V6T4X0_DENBC</name>
<evidence type="ECO:0000313" key="3">
    <source>
        <dbReference type="Proteomes" id="UP000297245"/>
    </source>
</evidence>
<organism evidence="2 3">
    <name type="scientific">Dendrothele bispora (strain CBS 962.96)</name>
    <dbReference type="NCBI Taxonomy" id="1314807"/>
    <lineage>
        <taxon>Eukaryota</taxon>
        <taxon>Fungi</taxon>
        <taxon>Dikarya</taxon>
        <taxon>Basidiomycota</taxon>
        <taxon>Agaricomycotina</taxon>
        <taxon>Agaricomycetes</taxon>
        <taxon>Agaricomycetidae</taxon>
        <taxon>Agaricales</taxon>
        <taxon>Agaricales incertae sedis</taxon>
        <taxon>Dendrothele</taxon>
    </lineage>
</organism>
<reference evidence="2 3" key="1">
    <citation type="journal article" date="2019" name="Nat. Ecol. Evol.">
        <title>Megaphylogeny resolves global patterns of mushroom evolution.</title>
        <authorList>
            <person name="Varga T."/>
            <person name="Krizsan K."/>
            <person name="Foldi C."/>
            <person name="Dima B."/>
            <person name="Sanchez-Garcia M."/>
            <person name="Sanchez-Ramirez S."/>
            <person name="Szollosi G.J."/>
            <person name="Szarkandi J.G."/>
            <person name="Papp V."/>
            <person name="Albert L."/>
            <person name="Andreopoulos W."/>
            <person name="Angelini C."/>
            <person name="Antonin V."/>
            <person name="Barry K.W."/>
            <person name="Bougher N.L."/>
            <person name="Buchanan P."/>
            <person name="Buyck B."/>
            <person name="Bense V."/>
            <person name="Catcheside P."/>
            <person name="Chovatia M."/>
            <person name="Cooper J."/>
            <person name="Damon W."/>
            <person name="Desjardin D."/>
            <person name="Finy P."/>
            <person name="Geml J."/>
            <person name="Haridas S."/>
            <person name="Hughes K."/>
            <person name="Justo A."/>
            <person name="Karasinski D."/>
            <person name="Kautmanova I."/>
            <person name="Kiss B."/>
            <person name="Kocsube S."/>
            <person name="Kotiranta H."/>
            <person name="LaButti K.M."/>
            <person name="Lechner B.E."/>
            <person name="Liimatainen K."/>
            <person name="Lipzen A."/>
            <person name="Lukacs Z."/>
            <person name="Mihaltcheva S."/>
            <person name="Morgado L.N."/>
            <person name="Niskanen T."/>
            <person name="Noordeloos M.E."/>
            <person name="Ohm R.A."/>
            <person name="Ortiz-Santana B."/>
            <person name="Ovrebo C."/>
            <person name="Racz N."/>
            <person name="Riley R."/>
            <person name="Savchenko A."/>
            <person name="Shiryaev A."/>
            <person name="Soop K."/>
            <person name="Spirin V."/>
            <person name="Szebenyi C."/>
            <person name="Tomsovsky M."/>
            <person name="Tulloss R.E."/>
            <person name="Uehling J."/>
            <person name="Grigoriev I.V."/>
            <person name="Vagvolgyi C."/>
            <person name="Papp T."/>
            <person name="Martin F.M."/>
            <person name="Miettinen O."/>
            <person name="Hibbett D.S."/>
            <person name="Nagy L.G."/>
        </authorList>
    </citation>
    <scope>NUCLEOTIDE SEQUENCE [LARGE SCALE GENOMIC DNA]</scope>
    <source>
        <strain evidence="2 3">CBS 962.96</strain>
    </source>
</reference>
<evidence type="ECO:0000313" key="2">
    <source>
        <dbReference type="EMBL" id="THU77905.1"/>
    </source>
</evidence>
<dbReference type="AlphaFoldDB" id="A0A4V6T4X0"/>
<dbReference type="InterPro" id="IPR012337">
    <property type="entry name" value="RNaseH-like_sf"/>
</dbReference>
<dbReference type="EMBL" id="ML180308">
    <property type="protein sequence ID" value="THU77905.1"/>
    <property type="molecule type" value="Genomic_DNA"/>
</dbReference>
<sequence>MIAAVEKKLPDSPCGLLTQVFCLLHIFNLVTKGVISPFVSKKKGSSGSEEEEDEEDEENEAKPTAANDMDDDADGNDDDAVLPLRDQNPVQDMEDEKMLDEISQELEAILGDRGIPVPLVDNEDLAIARSVFHKTCCLGHKIHFSAPLQDELGEICDHLKITYKTLKRLVDTRWNSVHTMWASFADIEQALDELCDPSPKRGSHTVKLSKDRKVLKSWKLTNEEWNLVNSIIPLLKWTLQKPYAANHMQTSKRPMLIEVIEYMDTVNSILEQWVKDESKPAVIRYGATKGLGVLDKYYSKTDDSIMYQAAMGA</sequence>
<feature type="compositionally biased region" description="Acidic residues" evidence="1">
    <location>
        <begin position="48"/>
        <end position="59"/>
    </location>
</feature>
<dbReference type="Proteomes" id="UP000297245">
    <property type="component" value="Unassembled WGS sequence"/>
</dbReference>
<dbReference type="OrthoDB" id="3252425at2759"/>
<feature type="non-terminal residue" evidence="2">
    <location>
        <position position="313"/>
    </location>
</feature>
<keyword evidence="3" id="KW-1185">Reference proteome</keyword>